<proteinExistence type="predicted"/>
<dbReference type="PROSITE" id="PS00356">
    <property type="entry name" value="HTH_LACI_1"/>
    <property type="match status" value="1"/>
</dbReference>
<dbReference type="InterPro" id="IPR000843">
    <property type="entry name" value="HTH_LacI"/>
</dbReference>
<dbReference type="EMBL" id="JAPHQB010000018">
    <property type="protein sequence ID" value="MCX2802452.1"/>
    <property type="molecule type" value="Genomic_DNA"/>
</dbReference>
<dbReference type="STRING" id="252514.A3224_13610"/>
<evidence type="ECO:0000256" key="3">
    <source>
        <dbReference type="ARBA" id="ARBA00023125"/>
    </source>
</evidence>
<dbReference type="Proteomes" id="UP000076077">
    <property type="component" value="Chromosome"/>
</dbReference>
<gene>
    <name evidence="6" type="ORF">A3224_13610</name>
    <name evidence="7" type="ORF">OQJ68_11705</name>
</gene>
<feature type="domain" description="HTH lacI-type" evidence="5">
    <location>
        <begin position="1"/>
        <end position="55"/>
    </location>
</feature>
<dbReference type="InterPro" id="IPR028082">
    <property type="entry name" value="Peripla_BP_I"/>
</dbReference>
<name>A0A143HQA8_MICTH</name>
<keyword evidence="2" id="KW-0805">Transcription regulation</keyword>
<evidence type="ECO:0000256" key="2">
    <source>
        <dbReference type="ARBA" id="ARBA00023015"/>
    </source>
</evidence>
<dbReference type="SMART" id="SM00354">
    <property type="entry name" value="HTH_LACI"/>
    <property type="match status" value="1"/>
</dbReference>
<dbReference type="SUPFAM" id="SSF47413">
    <property type="entry name" value="lambda repressor-like DNA-binding domains"/>
    <property type="match status" value="1"/>
</dbReference>
<dbReference type="PANTHER" id="PTHR30146">
    <property type="entry name" value="LACI-RELATED TRANSCRIPTIONAL REPRESSOR"/>
    <property type="match status" value="1"/>
</dbReference>
<dbReference type="Pfam" id="PF00356">
    <property type="entry name" value="LacI"/>
    <property type="match status" value="1"/>
</dbReference>
<dbReference type="AlphaFoldDB" id="A0A143HQA8"/>
<organism evidence="6 8">
    <name type="scientific">Microbulbifer thermotolerans</name>
    <dbReference type="NCBI Taxonomy" id="252514"/>
    <lineage>
        <taxon>Bacteria</taxon>
        <taxon>Pseudomonadati</taxon>
        <taxon>Pseudomonadota</taxon>
        <taxon>Gammaproteobacteria</taxon>
        <taxon>Cellvibrionales</taxon>
        <taxon>Microbulbiferaceae</taxon>
        <taxon>Microbulbifer</taxon>
    </lineage>
</organism>
<dbReference type="Gene3D" id="1.10.260.40">
    <property type="entry name" value="lambda repressor-like DNA-binding domains"/>
    <property type="match status" value="1"/>
</dbReference>
<reference evidence="8" key="1">
    <citation type="submission" date="2016-03" db="EMBL/GenBank/DDBJ databases">
        <authorList>
            <person name="Lee Y.-S."/>
            <person name="Choi Y.-L."/>
        </authorList>
    </citation>
    <scope>NUCLEOTIDE SEQUENCE [LARGE SCALE GENOMIC DNA]</scope>
    <source>
        <strain evidence="8">DAU221</strain>
    </source>
</reference>
<evidence type="ECO:0000256" key="1">
    <source>
        <dbReference type="ARBA" id="ARBA00022491"/>
    </source>
</evidence>
<sequence length="339" mass="36728">MSIKDVAKLAGVSIATVSRYLNSPEAVREKTRKKVREAIRQTGYAPNTLARNFRRGKTSLVVVVLPSVGDPFFAGVMRGIWRVADEEGYSILIRETQFNTHAFDEYTDIVFSKQADGIVLLASISPFMQGDAEVTGKGGRVPPIVVGCEAVAPQLSPFPSVRVDNARAAAEATEHLIGLGHKRIAFISGLAASLLTRDREQGYRSAMAAAGLAVSEHWVVEGRQTLEGARAATRRLLALEARPTAIFCANDEMAMGAMREIRRAGLRIPQDISVVGFDDIRYAEILDPPLTTVAQPVEEIGERTMRRLCRAIDGGDIGAGPEIVSHRLVVRESSAAPPK</sequence>
<dbReference type="SUPFAM" id="SSF53822">
    <property type="entry name" value="Periplasmic binding protein-like I"/>
    <property type="match status" value="1"/>
</dbReference>
<dbReference type="InterPro" id="IPR010982">
    <property type="entry name" value="Lambda_DNA-bd_dom_sf"/>
</dbReference>
<evidence type="ECO:0000259" key="5">
    <source>
        <dbReference type="PROSITE" id="PS50932"/>
    </source>
</evidence>
<dbReference type="RefSeq" id="WP_067155715.1">
    <property type="nucleotide sequence ID" value="NZ_CP014864.1"/>
</dbReference>
<dbReference type="CDD" id="cd06284">
    <property type="entry name" value="PBP1_LacI-like"/>
    <property type="match status" value="1"/>
</dbReference>
<dbReference type="CDD" id="cd01392">
    <property type="entry name" value="HTH_LacI"/>
    <property type="match status" value="1"/>
</dbReference>
<dbReference type="Proteomes" id="UP001209730">
    <property type="component" value="Unassembled WGS sequence"/>
</dbReference>
<dbReference type="GO" id="GO:0003700">
    <property type="term" value="F:DNA-binding transcription factor activity"/>
    <property type="evidence" value="ECO:0007669"/>
    <property type="project" value="TreeGrafter"/>
</dbReference>
<dbReference type="EMBL" id="CP014864">
    <property type="protein sequence ID" value="AMX03472.1"/>
    <property type="molecule type" value="Genomic_DNA"/>
</dbReference>
<evidence type="ECO:0000313" key="8">
    <source>
        <dbReference type="Proteomes" id="UP000076077"/>
    </source>
</evidence>
<dbReference type="GeneID" id="76609071"/>
<evidence type="ECO:0000313" key="7">
    <source>
        <dbReference type="EMBL" id="MCX2802452.1"/>
    </source>
</evidence>
<dbReference type="PANTHER" id="PTHR30146:SF151">
    <property type="entry name" value="HTH-TYPE TRANSCRIPTIONAL REPRESSOR CYTR"/>
    <property type="match status" value="1"/>
</dbReference>
<dbReference type="Pfam" id="PF13377">
    <property type="entry name" value="Peripla_BP_3"/>
    <property type="match status" value="1"/>
</dbReference>
<keyword evidence="3" id="KW-0238">DNA-binding</keyword>
<evidence type="ECO:0000313" key="6">
    <source>
        <dbReference type="EMBL" id="AMX03472.1"/>
    </source>
</evidence>
<protein>
    <submittedName>
        <fullName evidence="7">LacI family transcriptional regulator</fullName>
    </submittedName>
</protein>
<dbReference type="GO" id="GO:0000976">
    <property type="term" value="F:transcription cis-regulatory region binding"/>
    <property type="evidence" value="ECO:0007669"/>
    <property type="project" value="TreeGrafter"/>
</dbReference>
<keyword evidence="4" id="KW-0804">Transcription</keyword>
<keyword evidence="1" id="KW-0678">Repressor</keyword>
<accession>A0A143HQA8</accession>
<dbReference type="InterPro" id="IPR046335">
    <property type="entry name" value="LacI/GalR-like_sensor"/>
</dbReference>
<keyword evidence="8" id="KW-1185">Reference proteome</keyword>
<dbReference type="KEGG" id="mthd:A3224_13610"/>
<dbReference type="PRINTS" id="PR00036">
    <property type="entry name" value="HTHLACI"/>
</dbReference>
<reference evidence="6" key="2">
    <citation type="submission" date="2016-03" db="EMBL/GenBank/DDBJ databases">
        <authorList>
            <person name="Ploux O."/>
        </authorList>
    </citation>
    <scope>NUCLEOTIDE SEQUENCE [LARGE SCALE GENOMIC DNA]</scope>
    <source>
        <strain evidence="6">DAU221</strain>
    </source>
</reference>
<dbReference type="OrthoDB" id="5718990at2"/>
<dbReference type="Gene3D" id="3.40.50.2300">
    <property type="match status" value="2"/>
</dbReference>
<reference evidence="7" key="3">
    <citation type="submission" date="2022-11" db="EMBL/GenBank/DDBJ databases">
        <title>Chitin-degrading and fungicidal potential of chitinolytic bacterial strains from marine environment of the Pacific Ocean regions.</title>
        <authorList>
            <person name="Pentekhina I."/>
            <person name="Nedashkovskaya O."/>
            <person name="Seitkalieva A."/>
            <person name="Podvolotskaya A."/>
            <person name="Tekutyeva L."/>
            <person name="Balabanova L."/>
        </authorList>
    </citation>
    <scope>NUCLEOTIDE SEQUENCE</scope>
    <source>
        <strain evidence="7">KMM 6838</strain>
    </source>
</reference>
<evidence type="ECO:0000256" key="4">
    <source>
        <dbReference type="ARBA" id="ARBA00023163"/>
    </source>
</evidence>
<dbReference type="PROSITE" id="PS50932">
    <property type="entry name" value="HTH_LACI_2"/>
    <property type="match status" value="1"/>
</dbReference>